<dbReference type="EnsemblPlants" id="OB02G17010.1">
    <property type="protein sequence ID" value="OB02G17010.1"/>
    <property type="gene ID" value="OB02G17010"/>
</dbReference>
<proteinExistence type="predicted"/>
<evidence type="ECO:0000313" key="2">
    <source>
        <dbReference type="Proteomes" id="UP000006038"/>
    </source>
</evidence>
<name>J3LAN4_ORYBR</name>
<accession>J3LAN4</accession>
<dbReference type="HOGENOM" id="CLU_2213987_0_0_1"/>
<protein>
    <submittedName>
        <fullName evidence="1">Uncharacterized protein</fullName>
    </submittedName>
</protein>
<evidence type="ECO:0000313" key="1">
    <source>
        <dbReference type="EnsemblPlants" id="OB02G17010.1"/>
    </source>
</evidence>
<dbReference type="Gramene" id="OB02G17010.1">
    <property type="protein sequence ID" value="OB02G17010.1"/>
    <property type="gene ID" value="OB02G17010"/>
</dbReference>
<organism evidence="1">
    <name type="scientific">Oryza brachyantha</name>
    <name type="common">malo sina</name>
    <dbReference type="NCBI Taxonomy" id="4533"/>
    <lineage>
        <taxon>Eukaryota</taxon>
        <taxon>Viridiplantae</taxon>
        <taxon>Streptophyta</taxon>
        <taxon>Embryophyta</taxon>
        <taxon>Tracheophyta</taxon>
        <taxon>Spermatophyta</taxon>
        <taxon>Magnoliopsida</taxon>
        <taxon>Liliopsida</taxon>
        <taxon>Poales</taxon>
        <taxon>Poaceae</taxon>
        <taxon>BOP clade</taxon>
        <taxon>Oryzoideae</taxon>
        <taxon>Oryzeae</taxon>
        <taxon>Oryzinae</taxon>
        <taxon>Oryza</taxon>
    </lineage>
</organism>
<sequence length="107" mass="11990">MSNYAQGDDITILNMSDIKYSFARYLTPRGIACGNGFVLPRRLSYVAFQLQSRLEIWKTISSAQIQGEALKYTADLTVPRLLQITSQDMFGSLNPDQGSGTFLNKFN</sequence>
<dbReference type="Proteomes" id="UP000006038">
    <property type="component" value="Unassembled WGS sequence"/>
</dbReference>
<reference evidence="1" key="1">
    <citation type="submission" date="2013-04" db="UniProtKB">
        <authorList>
            <consortium name="EnsemblPlants"/>
        </authorList>
    </citation>
    <scope>IDENTIFICATION</scope>
</reference>
<keyword evidence="2" id="KW-1185">Reference proteome</keyword>
<dbReference type="AlphaFoldDB" id="J3LAN4"/>